<feature type="transmembrane region" description="Helical" evidence="6">
    <location>
        <begin position="76"/>
        <end position="94"/>
    </location>
</feature>
<dbReference type="InterPro" id="IPR030184">
    <property type="entry name" value="WAT1-related"/>
</dbReference>
<dbReference type="Pfam" id="PF00892">
    <property type="entry name" value="EamA"/>
    <property type="match status" value="1"/>
</dbReference>
<evidence type="ECO:0000259" key="7">
    <source>
        <dbReference type="Pfam" id="PF00892"/>
    </source>
</evidence>
<dbReference type="InterPro" id="IPR037185">
    <property type="entry name" value="EmrE-like"/>
</dbReference>
<comment type="caution">
    <text evidence="8">The sequence shown here is derived from an EMBL/GenBank/DDBJ whole genome shotgun (WGS) entry which is preliminary data.</text>
</comment>
<dbReference type="AlphaFoldDB" id="A0A8X8ZSA9"/>
<feature type="transmembrane region" description="Helical" evidence="6">
    <location>
        <begin position="12"/>
        <end position="31"/>
    </location>
</feature>
<reference evidence="8" key="1">
    <citation type="submission" date="2018-01" db="EMBL/GenBank/DDBJ databases">
        <authorList>
            <person name="Mao J.F."/>
        </authorList>
    </citation>
    <scope>NUCLEOTIDE SEQUENCE</scope>
    <source>
        <strain evidence="8">Huo1</strain>
        <tissue evidence="8">Leaf</tissue>
    </source>
</reference>
<feature type="transmembrane region" description="Helical" evidence="6">
    <location>
        <begin position="139"/>
        <end position="157"/>
    </location>
</feature>
<comment type="similarity">
    <text evidence="2 6">Belongs to the drug/metabolite transporter (DMT) superfamily. Plant drug/metabolite exporter (P-DME) (TC 2.A.7.4) family.</text>
</comment>
<evidence type="ECO:0000313" key="9">
    <source>
        <dbReference type="Proteomes" id="UP000298416"/>
    </source>
</evidence>
<sequence>MGNLYKMLDGLKPLIMMVTVQIALAGVNILYKLVANTGMSLPILIAYRFLFASATIAPLALILERSKTRPKLTWKILYQAFACGLFGGTLNQNLYAASLVVTSPTFIAAISNLIPGVTLVLGVIFRMEALGLKTWPGKAKVAGTFFSIGGAMLLTFYKGVELDFLSTKINFLHQRGDVAPTKQKAQNNVLGLVLGLGSCLSIYEHVETGVEHQTSNSCLHGCFCIRDNVCVDDAVYEDERTSLRVDFQPFATRARRHCRMLVSTGKVAFGKFAPESGGFVLNDCQEEDLEAKVSSTNIKT</sequence>
<dbReference type="EMBL" id="PNBA02000008">
    <property type="protein sequence ID" value="KAG6414896.1"/>
    <property type="molecule type" value="Genomic_DNA"/>
</dbReference>
<keyword evidence="3 6" id="KW-0812">Transmembrane</keyword>
<dbReference type="InterPro" id="IPR000620">
    <property type="entry name" value="EamA_dom"/>
</dbReference>
<accession>A0A8X8ZSA9</accession>
<feature type="domain" description="EamA" evidence="7">
    <location>
        <begin position="14"/>
        <end position="155"/>
    </location>
</feature>
<dbReference type="SUPFAM" id="SSF103481">
    <property type="entry name" value="Multidrug resistance efflux transporter EmrE"/>
    <property type="match status" value="1"/>
</dbReference>
<organism evidence="8">
    <name type="scientific">Salvia splendens</name>
    <name type="common">Scarlet sage</name>
    <dbReference type="NCBI Taxonomy" id="180675"/>
    <lineage>
        <taxon>Eukaryota</taxon>
        <taxon>Viridiplantae</taxon>
        <taxon>Streptophyta</taxon>
        <taxon>Embryophyta</taxon>
        <taxon>Tracheophyta</taxon>
        <taxon>Spermatophyta</taxon>
        <taxon>Magnoliopsida</taxon>
        <taxon>eudicotyledons</taxon>
        <taxon>Gunneridae</taxon>
        <taxon>Pentapetalae</taxon>
        <taxon>asterids</taxon>
        <taxon>lamiids</taxon>
        <taxon>Lamiales</taxon>
        <taxon>Lamiaceae</taxon>
        <taxon>Nepetoideae</taxon>
        <taxon>Mentheae</taxon>
        <taxon>Salviinae</taxon>
        <taxon>Salvia</taxon>
        <taxon>Salvia subgen. Calosphace</taxon>
        <taxon>core Calosphace</taxon>
    </lineage>
</organism>
<protein>
    <recommendedName>
        <fullName evidence="6">WAT1-related protein</fullName>
    </recommendedName>
</protein>
<evidence type="ECO:0000256" key="4">
    <source>
        <dbReference type="ARBA" id="ARBA00022989"/>
    </source>
</evidence>
<evidence type="ECO:0000256" key="1">
    <source>
        <dbReference type="ARBA" id="ARBA00004141"/>
    </source>
</evidence>
<proteinExistence type="inferred from homology"/>
<evidence type="ECO:0000256" key="2">
    <source>
        <dbReference type="ARBA" id="ARBA00007635"/>
    </source>
</evidence>
<evidence type="ECO:0000256" key="5">
    <source>
        <dbReference type="ARBA" id="ARBA00023136"/>
    </source>
</evidence>
<dbReference type="Proteomes" id="UP000298416">
    <property type="component" value="Unassembled WGS sequence"/>
</dbReference>
<keyword evidence="5 6" id="KW-0472">Membrane</keyword>
<dbReference type="GO" id="GO:0022857">
    <property type="term" value="F:transmembrane transporter activity"/>
    <property type="evidence" value="ECO:0007669"/>
    <property type="project" value="InterPro"/>
</dbReference>
<dbReference type="GO" id="GO:0016020">
    <property type="term" value="C:membrane"/>
    <property type="evidence" value="ECO:0007669"/>
    <property type="project" value="UniProtKB-SubCell"/>
</dbReference>
<feature type="transmembrane region" description="Helical" evidence="6">
    <location>
        <begin position="106"/>
        <end position="127"/>
    </location>
</feature>
<reference evidence="8" key="2">
    <citation type="submission" date="2020-08" db="EMBL/GenBank/DDBJ databases">
        <title>Plant Genome Project.</title>
        <authorList>
            <person name="Zhang R.-G."/>
        </authorList>
    </citation>
    <scope>NUCLEOTIDE SEQUENCE</scope>
    <source>
        <strain evidence="8">Huo1</strain>
        <tissue evidence="8">Leaf</tissue>
    </source>
</reference>
<keyword evidence="9" id="KW-1185">Reference proteome</keyword>
<gene>
    <name evidence="8" type="ORF">SASPL_122271</name>
</gene>
<evidence type="ECO:0000313" key="8">
    <source>
        <dbReference type="EMBL" id="KAG6414896.1"/>
    </source>
</evidence>
<name>A0A8X8ZSA9_SALSN</name>
<evidence type="ECO:0000256" key="3">
    <source>
        <dbReference type="ARBA" id="ARBA00022692"/>
    </source>
</evidence>
<feature type="transmembrane region" description="Helical" evidence="6">
    <location>
        <begin position="43"/>
        <end position="64"/>
    </location>
</feature>
<dbReference type="PANTHER" id="PTHR31218">
    <property type="entry name" value="WAT1-RELATED PROTEIN"/>
    <property type="match status" value="1"/>
</dbReference>
<comment type="subcellular location">
    <subcellularLocation>
        <location evidence="1 6">Membrane</location>
        <topology evidence="1 6">Multi-pass membrane protein</topology>
    </subcellularLocation>
</comment>
<evidence type="ECO:0000256" key="6">
    <source>
        <dbReference type="RuleBase" id="RU363077"/>
    </source>
</evidence>
<keyword evidence="4 6" id="KW-1133">Transmembrane helix</keyword>